<dbReference type="InterPro" id="IPR045946">
    <property type="entry name" value="DUF6366"/>
</dbReference>
<dbReference type="EMBL" id="AVPF01000047">
    <property type="protein sequence ID" value="KGX84874.1"/>
    <property type="molecule type" value="Genomic_DNA"/>
</dbReference>
<evidence type="ECO:0000313" key="3">
    <source>
        <dbReference type="EMBL" id="KGX84874.1"/>
    </source>
</evidence>
<evidence type="ECO:0000256" key="1">
    <source>
        <dbReference type="SAM" id="MobiDB-lite"/>
    </source>
</evidence>
<organism evidence="3 4">
    <name type="scientific">Pontibacillus marinus BH030004 = DSM 16465</name>
    <dbReference type="NCBI Taxonomy" id="1385511"/>
    <lineage>
        <taxon>Bacteria</taxon>
        <taxon>Bacillati</taxon>
        <taxon>Bacillota</taxon>
        <taxon>Bacilli</taxon>
        <taxon>Bacillales</taxon>
        <taxon>Bacillaceae</taxon>
        <taxon>Pontibacillus</taxon>
    </lineage>
</organism>
<keyword evidence="2" id="KW-0472">Membrane</keyword>
<feature type="region of interest" description="Disordered" evidence="1">
    <location>
        <begin position="1"/>
        <end position="33"/>
    </location>
</feature>
<reference evidence="3 4" key="1">
    <citation type="submission" date="2013-08" db="EMBL/GenBank/DDBJ databases">
        <authorList>
            <person name="Huang J."/>
            <person name="Wang G."/>
        </authorList>
    </citation>
    <scope>NUCLEOTIDE SEQUENCE [LARGE SCALE GENOMIC DNA]</scope>
    <source>
        <strain evidence="3 4">BH030004</strain>
    </source>
</reference>
<comment type="caution">
    <text evidence="3">The sequence shown here is derived from an EMBL/GenBank/DDBJ whole genome shotgun (WGS) entry which is preliminary data.</text>
</comment>
<proteinExistence type="predicted"/>
<keyword evidence="2" id="KW-1133">Transmembrane helix</keyword>
<gene>
    <name evidence="3" type="ORF">N783_15805</name>
</gene>
<feature type="compositionally biased region" description="Basic and acidic residues" evidence="1">
    <location>
        <begin position="8"/>
        <end position="22"/>
    </location>
</feature>
<dbReference type="AlphaFoldDB" id="A0A0A5FYK0"/>
<keyword evidence="4" id="KW-1185">Reference proteome</keyword>
<sequence length="70" mass="7965">MQKNNGKPGEERERIRQEEVKRNPGGNLNDAFNRGEHTNLVDLVGGLGWRKTGLLIVVFSIVFIILFFIL</sequence>
<dbReference type="Proteomes" id="UP000030403">
    <property type="component" value="Unassembled WGS sequence"/>
</dbReference>
<dbReference type="Pfam" id="PF19893">
    <property type="entry name" value="DUF6366"/>
    <property type="match status" value="1"/>
</dbReference>
<evidence type="ECO:0000313" key="4">
    <source>
        <dbReference type="Proteomes" id="UP000030403"/>
    </source>
</evidence>
<dbReference type="STRING" id="1385511.GCA_000425225_01267"/>
<accession>A0A0A5FYK0</accession>
<dbReference type="eggNOG" id="ENOG5033ECS">
    <property type="taxonomic scope" value="Bacteria"/>
</dbReference>
<evidence type="ECO:0000256" key="2">
    <source>
        <dbReference type="SAM" id="Phobius"/>
    </source>
</evidence>
<protein>
    <submittedName>
        <fullName evidence="3">Phage capsid protein</fullName>
    </submittedName>
</protein>
<name>A0A0A5FYK0_9BACI</name>
<feature type="transmembrane region" description="Helical" evidence="2">
    <location>
        <begin position="52"/>
        <end position="69"/>
    </location>
</feature>
<dbReference type="RefSeq" id="WP_027445618.1">
    <property type="nucleotide sequence ID" value="NZ_AULJ01000012.1"/>
</dbReference>
<keyword evidence="2" id="KW-0812">Transmembrane</keyword>